<feature type="transmembrane region" description="Helical" evidence="8">
    <location>
        <begin position="147"/>
        <end position="167"/>
    </location>
</feature>
<dbReference type="InterPro" id="IPR003445">
    <property type="entry name" value="Cat_transpt"/>
</dbReference>
<reference evidence="9" key="1">
    <citation type="submission" date="2022-07" db="EMBL/GenBank/DDBJ databases">
        <title>Gramela sediminis sp. nov., isolated from deep-sea sediment of the Indian Ocean.</title>
        <authorList>
            <person name="Shi H."/>
        </authorList>
    </citation>
    <scope>NUCLEOTIDE SEQUENCE</scope>
    <source>
        <strain evidence="9">GC03-9</strain>
    </source>
</reference>
<evidence type="ECO:0000256" key="3">
    <source>
        <dbReference type="ARBA" id="ARBA00022475"/>
    </source>
</evidence>
<dbReference type="Pfam" id="PF02386">
    <property type="entry name" value="TrkH"/>
    <property type="match status" value="1"/>
</dbReference>
<dbReference type="PANTHER" id="PTHR32024:SF1">
    <property type="entry name" value="KTR SYSTEM POTASSIUM UPTAKE PROTEIN B"/>
    <property type="match status" value="1"/>
</dbReference>
<evidence type="ECO:0000313" key="10">
    <source>
        <dbReference type="Proteomes" id="UP001155280"/>
    </source>
</evidence>
<feature type="transmembrane region" description="Helical" evidence="8">
    <location>
        <begin position="436"/>
        <end position="454"/>
    </location>
</feature>
<feature type="transmembrane region" description="Helical" evidence="8">
    <location>
        <begin position="206"/>
        <end position="228"/>
    </location>
</feature>
<keyword evidence="6" id="KW-0406">Ion transport</keyword>
<dbReference type="RefSeq" id="WP_241552100.1">
    <property type="nucleotide sequence ID" value="NZ_JANCNS010000003.1"/>
</dbReference>
<keyword evidence="2" id="KW-0813">Transport</keyword>
<keyword evidence="10" id="KW-1185">Reference proteome</keyword>
<evidence type="ECO:0000256" key="6">
    <source>
        <dbReference type="ARBA" id="ARBA00023065"/>
    </source>
</evidence>
<gene>
    <name evidence="9" type="ORF">MKO06_15060</name>
</gene>
<keyword evidence="7 8" id="KW-0472">Membrane</keyword>
<dbReference type="PANTHER" id="PTHR32024">
    <property type="entry name" value="TRK SYSTEM POTASSIUM UPTAKE PROTEIN TRKG-RELATED"/>
    <property type="match status" value="1"/>
</dbReference>
<dbReference type="AlphaFoldDB" id="A0A9X2KZH3"/>
<dbReference type="GO" id="GO:0008324">
    <property type="term" value="F:monoatomic cation transmembrane transporter activity"/>
    <property type="evidence" value="ECO:0007669"/>
    <property type="project" value="InterPro"/>
</dbReference>
<comment type="caution">
    <text evidence="9">The sequence shown here is derived from an EMBL/GenBank/DDBJ whole genome shotgun (WGS) entry which is preliminary data.</text>
</comment>
<feature type="transmembrane region" description="Helical" evidence="8">
    <location>
        <begin position="53"/>
        <end position="71"/>
    </location>
</feature>
<keyword evidence="3" id="KW-1003">Cell membrane</keyword>
<keyword evidence="4 8" id="KW-0812">Transmembrane</keyword>
<evidence type="ECO:0000256" key="1">
    <source>
        <dbReference type="ARBA" id="ARBA00004651"/>
    </source>
</evidence>
<evidence type="ECO:0000313" key="9">
    <source>
        <dbReference type="EMBL" id="MCP9201228.1"/>
    </source>
</evidence>
<protein>
    <submittedName>
        <fullName evidence="9">ATPase</fullName>
    </submittedName>
</protein>
<feature type="transmembrane region" description="Helical" evidence="8">
    <location>
        <begin position="261"/>
        <end position="280"/>
    </location>
</feature>
<accession>A0A9X2KZH3</accession>
<evidence type="ECO:0000256" key="8">
    <source>
        <dbReference type="SAM" id="Phobius"/>
    </source>
</evidence>
<comment type="subcellular location">
    <subcellularLocation>
        <location evidence="1">Cell membrane</location>
        <topology evidence="1">Multi-pass membrane protein</topology>
    </subcellularLocation>
</comment>
<dbReference type="Proteomes" id="UP001155280">
    <property type="component" value="Unassembled WGS sequence"/>
</dbReference>
<feature type="transmembrane region" description="Helical" evidence="8">
    <location>
        <begin position="15"/>
        <end position="33"/>
    </location>
</feature>
<organism evidence="9 10">
    <name type="scientific">Christiangramia oceanisediminis</name>
    <dbReference type="NCBI Taxonomy" id="2920386"/>
    <lineage>
        <taxon>Bacteria</taxon>
        <taxon>Pseudomonadati</taxon>
        <taxon>Bacteroidota</taxon>
        <taxon>Flavobacteriia</taxon>
        <taxon>Flavobacteriales</taxon>
        <taxon>Flavobacteriaceae</taxon>
        <taxon>Christiangramia</taxon>
    </lineage>
</organism>
<feature type="transmembrane region" description="Helical" evidence="8">
    <location>
        <begin position="500"/>
        <end position="521"/>
    </location>
</feature>
<proteinExistence type="predicted"/>
<evidence type="ECO:0000256" key="4">
    <source>
        <dbReference type="ARBA" id="ARBA00022692"/>
    </source>
</evidence>
<feature type="transmembrane region" description="Helical" evidence="8">
    <location>
        <begin position="557"/>
        <end position="578"/>
    </location>
</feature>
<evidence type="ECO:0000256" key="2">
    <source>
        <dbReference type="ARBA" id="ARBA00022448"/>
    </source>
</evidence>
<feature type="transmembrane region" description="Helical" evidence="8">
    <location>
        <begin position="373"/>
        <end position="399"/>
    </location>
</feature>
<sequence>MKFSGFRSWIQNERFLRYLSTSSLLFSFLLVLLSLYDLGFRHPENAEFWLNDFYRFGLAIAAVSILVRYFGFQKLFQLKVRNLDVAFGIAAAIFYLRYDTAINNLLPVLELAGERGFAHLAGLLFFIRELASYDFNLDRTLFNPAQLFIFSFLSMIFMGTGLLMLPTASTESITLLDALFTATSAVCVTGLIVVDTGSYFTMFGQSIILVLMQLGGLGIMTFASYFSYFFRGKTSYENQIMLKDVTNSEKIGEVISVLKKIVFITAITELIGFALIFFSIKKDVIPEIGDKLFFSIFHAVSGFCNAGFSTLENSLYEPAFRFNYPLHLTIAVLFILGGIGFPILLNLYKYVVYLVRNNIIKFNKKRRSIHSPWVINLNTRIVIVTTGILIISGSLGFYFLEYNNTLAEHNWYGKMITSFFSATTPRTAGFNTVDTGALNFSTIMLIILLMWIGASPVSTGGGIKTSTIAVATLNFISLAQGKNRIEVFKREISEATNRRAFAIISLSMLIIGLSIFLIAYFDRNMSLQSITFEAFSAYGTVGLTTGITASLSAPSKLVLIFSMFIGRVSMLTIMIAILRRVRHLNYRYPQDEILIN</sequence>
<dbReference type="EMBL" id="JANCNS010000003">
    <property type="protein sequence ID" value="MCP9201228.1"/>
    <property type="molecule type" value="Genomic_DNA"/>
</dbReference>
<feature type="transmembrane region" description="Helical" evidence="8">
    <location>
        <begin position="173"/>
        <end position="194"/>
    </location>
</feature>
<name>A0A9X2KZH3_9FLAO</name>
<feature type="transmembrane region" description="Helical" evidence="8">
    <location>
        <begin position="292"/>
        <end position="308"/>
    </location>
</feature>
<evidence type="ECO:0000256" key="7">
    <source>
        <dbReference type="ARBA" id="ARBA00023136"/>
    </source>
</evidence>
<feature type="transmembrane region" description="Helical" evidence="8">
    <location>
        <begin position="328"/>
        <end position="352"/>
    </location>
</feature>
<dbReference type="GO" id="GO:0005886">
    <property type="term" value="C:plasma membrane"/>
    <property type="evidence" value="ECO:0007669"/>
    <property type="project" value="UniProtKB-SubCell"/>
</dbReference>
<keyword evidence="5 8" id="KW-1133">Transmembrane helix</keyword>
<dbReference type="GO" id="GO:0030001">
    <property type="term" value="P:metal ion transport"/>
    <property type="evidence" value="ECO:0007669"/>
    <property type="project" value="UniProtKB-ARBA"/>
</dbReference>
<evidence type="ECO:0000256" key="5">
    <source>
        <dbReference type="ARBA" id="ARBA00022989"/>
    </source>
</evidence>